<dbReference type="OrthoDB" id="409173at2759"/>
<name>A0A6A6X645_9PLEO</name>
<feature type="transmembrane region" description="Helical" evidence="6">
    <location>
        <begin position="427"/>
        <end position="452"/>
    </location>
</feature>
<feature type="transmembrane region" description="Helical" evidence="6">
    <location>
        <begin position="312"/>
        <end position="331"/>
    </location>
</feature>
<feature type="transmembrane region" description="Helical" evidence="6">
    <location>
        <begin position="561"/>
        <end position="584"/>
    </location>
</feature>
<evidence type="ECO:0000313" key="8">
    <source>
        <dbReference type="Proteomes" id="UP000799757"/>
    </source>
</evidence>
<dbReference type="GO" id="GO:0030026">
    <property type="term" value="P:intracellular manganese ion homeostasis"/>
    <property type="evidence" value="ECO:0007669"/>
    <property type="project" value="TreeGrafter"/>
</dbReference>
<comment type="subcellular location">
    <subcellularLocation>
        <location evidence="1">Membrane</location>
        <topology evidence="1">Multi-pass membrane protein</topology>
    </subcellularLocation>
</comment>
<evidence type="ECO:0000256" key="3">
    <source>
        <dbReference type="ARBA" id="ARBA00022989"/>
    </source>
</evidence>
<dbReference type="PANTHER" id="PTHR11706:SF101">
    <property type="entry name" value="MANGANESE TRANSPORTER SMF1"/>
    <property type="match status" value="1"/>
</dbReference>
<feature type="transmembrane region" description="Helical" evidence="6">
    <location>
        <begin position="473"/>
        <end position="491"/>
    </location>
</feature>
<sequence length="585" mass="62447">MNCPSRVDPIVMDGYNQNPNALNADATTRADLDHMANARLQRGHRIDPADGSTEIEPSEPQTAEEHDSTLRLETLDGQGNIIVGEGKGPGAAVGSLSGSGGNAGRASNHGRGTLRGLRQKAARVLRKYAKFIGPGFMVAVAYIDPGNYATDVAAGASYRFKLLFIVLMSNIFAIFLQSLCIKLGSVTGMNLAENCKANLPPWLNYVLYFFAESAIIATDIAEVIGTAIALNILLKVPLVAGCAISIVDVLIILIFYRPSGSMRALRAFEFFVMALVLGVVICFAFELSKIKAPVADVFQGYLPSSTLLKSQALYQSCGILGATVMPHSLYLGSGIVQPRLREFDDANNTTETLESDSVNDEIKYKPSLAAIQACMSYSIVELAVSLFTFALFVNSAILIVAGASLHGLPDAGDADLFSIHTLLSRSIAPIAGTLFALALLLSGTSAGIVCTISGQMVSEGQLNWTVKPWVRRLITRLISITPSIIIAGAVGREGLSRALEGSQVVLSIILPFVSAPLIWFTCRGKYMKVAVRITTESPGETDAAVGEDYVQMRNHWITTCFALVIWGIIVVMNIALLVLVGLGVA</sequence>
<dbReference type="GO" id="GO:0005384">
    <property type="term" value="F:manganese ion transmembrane transporter activity"/>
    <property type="evidence" value="ECO:0007669"/>
    <property type="project" value="TreeGrafter"/>
</dbReference>
<feature type="transmembrane region" description="Helical" evidence="6">
    <location>
        <begin position="205"/>
        <end position="230"/>
    </location>
</feature>
<reference evidence="7" key="1">
    <citation type="journal article" date="2020" name="Stud. Mycol.">
        <title>101 Dothideomycetes genomes: a test case for predicting lifestyles and emergence of pathogens.</title>
        <authorList>
            <person name="Haridas S."/>
            <person name="Albert R."/>
            <person name="Binder M."/>
            <person name="Bloem J."/>
            <person name="Labutti K."/>
            <person name="Salamov A."/>
            <person name="Andreopoulos B."/>
            <person name="Baker S."/>
            <person name="Barry K."/>
            <person name="Bills G."/>
            <person name="Bluhm B."/>
            <person name="Cannon C."/>
            <person name="Castanera R."/>
            <person name="Culley D."/>
            <person name="Daum C."/>
            <person name="Ezra D."/>
            <person name="Gonzalez J."/>
            <person name="Henrissat B."/>
            <person name="Kuo A."/>
            <person name="Liang C."/>
            <person name="Lipzen A."/>
            <person name="Lutzoni F."/>
            <person name="Magnuson J."/>
            <person name="Mondo S."/>
            <person name="Nolan M."/>
            <person name="Ohm R."/>
            <person name="Pangilinan J."/>
            <person name="Park H.-J."/>
            <person name="Ramirez L."/>
            <person name="Alfaro M."/>
            <person name="Sun H."/>
            <person name="Tritt A."/>
            <person name="Yoshinaga Y."/>
            <person name="Zwiers L.-H."/>
            <person name="Turgeon B."/>
            <person name="Goodwin S."/>
            <person name="Spatafora J."/>
            <person name="Crous P."/>
            <person name="Grigoriev I."/>
        </authorList>
    </citation>
    <scope>NUCLEOTIDE SEQUENCE</scope>
    <source>
        <strain evidence="7">CBS 109.77</strain>
    </source>
</reference>
<protein>
    <submittedName>
        <fullName evidence="7">Natural resistance-associated macrophage protein</fullName>
    </submittedName>
</protein>
<evidence type="ECO:0000256" key="1">
    <source>
        <dbReference type="ARBA" id="ARBA00004141"/>
    </source>
</evidence>
<gene>
    <name evidence="7" type="ORF">K505DRAFT_326477</name>
</gene>
<dbReference type="InterPro" id="IPR001046">
    <property type="entry name" value="NRAMP_fam"/>
</dbReference>
<evidence type="ECO:0000313" key="7">
    <source>
        <dbReference type="EMBL" id="KAF2791980.1"/>
    </source>
</evidence>
<keyword evidence="4 6" id="KW-0472">Membrane</keyword>
<dbReference type="GO" id="GO:0034755">
    <property type="term" value="P:iron ion transmembrane transport"/>
    <property type="evidence" value="ECO:0007669"/>
    <property type="project" value="TreeGrafter"/>
</dbReference>
<dbReference type="GO" id="GO:0005886">
    <property type="term" value="C:plasma membrane"/>
    <property type="evidence" value="ECO:0007669"/>
    <property type="project" value="TreeGrafter"/>
</dbReference>
<evidence type="ECO:0000256" key="4">
    <source>
        <dbReference type="ARBA" id="ARBA00023136"/>
    </source>
</evidence>
<accession>A0A6A6X645</accession>
<dbReference type="HAMAP" id="MF_00221">
    <property type="entry name" value="NRAMP"/>
    <property type="match status" value="1"/>
</dbReference>
<dbReference type="GO" id="GO:0015086">
    <property type="term" value="F:cadmium ion transmembrane transporter activity"/>
    <property type="evidence" value="ECO:0007669"/>
    <property type="project" value="TreeGrafter"/>
</dbReference>
<dbReference type="PRINTS" id="PR00447">
    <property type="entry name" value="NATRESASSCMP"/>
</dbReference>
<feature type="compositionally biased region" description="Gly residues" evidence="5">
    <location>
        <begin position="93"/>
        <end position="103"/>
    </location>
</feature>
<dbReference type="NCBIfam" id="NF037982">
    <property type="entry name" value="Nramp_1"/>
    <property type="match status" value="1"/>
</dbReference>
<feature type="transmembrane region" description="Helical" evidence="6">
    <location>
        <begin position="236"/>
        <end position="256"/>
    </location>
</feature>
<feature type="region of interest" description="Disordered" evidence="5">
    <location>
        <begin position="93"/>
        <end position="112"/>
    </location>
</feature>
<dbReference type="Pfam" id="PF01566">
    <property type="entry name" value="Nramp"/>
    <property type="match status" value="1"/>
</dbReference>
<feature type="transmembrane region" description="Helical" evidence="6">
    <location>
        <begin position="503"/>
        <end position="522"/>
    </location>
</feature>
<proteinExistence type="inferred from homology"/>
<feature type="transmembrane region" description="Helical" evidence="6">
    <location>
        <begin position="124"/>
        <end position="143"/>
    </location>
</feature>
<dbReference type="PANTHER" id="PTHR11706">
    <property type="entry name" value="SOLUTE CARRIER PROTEIN FAMILY 11 MEMBER"/>
    <property type="match status" value="1"/>
</dbReference>
<organism evidence="7 8">
    <name type="scientific">Melanomma pulvis-pyrius CBS 109.77</name>
    <dbReference type="NCBI Taxonomy" id="1314802"/>
    <lineage>
        <taxon>Eukaryota</taxon>
        <taxon>Fungi</taxon>
        <taxon>Dikarya</taxon>
        <taxon>Ascomycota</taxon>
        <taxon>Pezizomycotina</taxon>
        <taxon>Dothideomycetes</taxon>
        <taxon>Pleosporomycetidae</taxon>
        <taxon>Pleosporales</taxon>
        <taxon>Melanommataceae</taxon>
        <taxon>Melanomma</taxon>
    </lineage>
</organism>
<evidence type="ECO:0000256" key="6">
    <source>
        <dbReference type="SAM" id="Phobius"/>
    </source>
</evidence>
<keyword evidence="8" id="KW-1185">Reference proteome</keyword>
<dbReference type="Proteomes" id="UP000799757">
    <property type="component" value="Unassembled WGS sequence"/>
</dbReference>
<keyword evidence="3 6" id="KW-1133">Transmembrane helix</keyword>
<evidence type="ECO:0000256" key="5">
    <source>
        <dbReference type="SAM" id="MobiDB-lite"/>
    </source>
</evidence>
<dbReference type="EMBL" id="MU001992">
    <property type="protein sequence ID" value="KAF2791980.1"/>
    <property type="molecule type" value="Genomic_DNA"/>
</dbReference>
<dbReference type="AlphaFoldDB" id="A0A6A6X645"/>
<feature type="transmembrane region" description="Helical" evidence="6">
    <location>
        <begin position="382"/>
        <end position="407"/>
    </location>
</feature>
<feature type="region of interest" description="Disordered" evidence="5">
    <location>
        <begin position="42"/>
        <end position="67"/>
    </location>
</feature>
<evidence type="ECO:0000256" key="2">
    <source>
        <dbReference type="ARBA" id="ARBA00022692"/>
    </source>
</evidence>
<feature type="transmembrane region" description="Helical" evidence="6">
    <location>
        <begin position="268"/>
        <end position="287"/>
    </location>
</feature>
<feature type="transmembrane region" description="Helical" evidence="6">
    <location>
        <begin position="163"/>
        <end position="184"/>
    </location>
</feature>
<keyword evidence="2 6" id="KW-0812">Transmembrane</keyword>
<dbReference type="NCBIfam" id="TIGR01197">
    <property type="entry name" value="nramp"/>
    <property type="match status" value="1"/>
</dbReference>